<evidence type="ECO:0000256" key="2">
    <source>
        <dbReference type="ARBA" id="ARBA00017589"/>
    </source>
</evidence>
<dbReference type="Gene3D" id="3.90.1030.20">
    <property type="entry name" value="DNA polymerase delta, p66 (Cdc27) subunit, wHTH domain"/>
    <property type="match status" value="1"/>
</dbReference>
<dbReference type="OrthoDB" id="514823at2759"/>
<evidence type="ECO:0000256" key="3">
    <source>
        <dbReference type="ARBA" id="ARBA00022705"/>
    </source>
</evidence>
<feature type="region of interest" description="Disordered" evidence="5">
    <location>
        <begin position="272"/>
        <end position="293"/>
    </location>
</feature>
<evidence type="ECO:0000256" key="4">
    <source>
        <dbReference type="ARBA" id="ARBA00023242"/>
    </source>
</evidence>
<feature type="region of interest" description="Disordered" evidence="5">
    <location>
        <begin position="230"/>
        <end position="257"/>
    </location>
</feature>
<feature type="region of interest" description="Disordered" evidence="5">
    <location>
        <begin position="155"/>
        <end position="218"/>
    </location>
</feature>
<dbReference type="Pfam" id="PF09507">
    <property type="entry name" value="CDC27"/>
    <property type="match status" value="1"/>
</dbReference>
<dbReference type="PANTHER" id="PTHR17598">
    <property type="entry name" value="DNA POLYMERASE DELTA SUBUNIT 3"/>
    <property type="match status" value="1"/>
</dbReference>
<proteinExistence type="predicted"/>
<dbReference type="GO" id="GO:0043625">
    <property type="term" value="C:delta DNA polymerase complex"/>
    <property type="evidence" value="ECO:0007669"/>
    <property type="project" value="InterPro"/>
</dbReference>
<dbReference type="GO" id="GO:0006297">
    <property type="term" value="P:nucleotide-excision repair, DNA gap filling"/>
    <property type="evidence" value="ECO:0007669"/>
    <property type="project" value="TreeGrafter"/>
</dbReference>
<evidence type="ECO:0000256" key="5">
    <source>
        <dbReference type="SAM" id="MobiDB-lite"/>
    </source>
</evidence>
<dbReference type="InterPro" id="IPR019038">
    <property type="entry name" value="POLD3"/>
</dbReference>
<organism evidence="6 7">
    <name type="scientific">Phtheirospermum japonicum</name>
    <dbReference type="NCBI Taxonomy" id="374723"/>
    <lineage>
        <taxon>Eukaryota</taxon>
        <taxon>Viridiplantae</taxon>
        <taxon>Streptophyta</taxon>
        <taxon>Embryophyta</taxon>
        <taxon>Tracheophyta</taxon>
        <taxon>Spermatophyta</taxon>
        <taxon>Magnoliopsida</taxon>
        <taxon>eudicotyledons</taxon>
        <taxon>Gunneridae</taxon>
        <taxon>Pentapetalae</taxon>
        <taxon>asterids</taxon>
        <taxon>lamiids</taxon>
        <taxon>Lamiales</taxon>
        <taxon>Orobanchaceae</taxon>
        <taxon>Orobanchaceae incertae sedis</taxon>
        <taxon>Phtheirospermum</taxon>
    </lineage>
</organism>
<dbReference type="GO" id="GO:1904161">
    <property type="term" value="P:DNA synthesis involved in UV-damage excision repair"/>
    <property type="evidence" value="ECO:0007669"/>
    <property type="project" value="TreeGrafter"/>
</dbReference>
<feature type="compositionally biased region" description="Basic and acidic residues" evidence="5">
    <location>
        <begin position="314"/>
        <end position="331"/>
    </location>
</feature>
<dbReference type="PANTHER" id="PTHR17598:SF13">
    <property type="entry name" value="DNA POLYMERASE DELTA SUBUNIT 3"/>
    <property type="match status" value="1"/>
</dbReference>
<keyword evidence="7" id="KW-1185">Reference proteome</keyword>
<evidence type="ECO:0000313" key="6">
    <source>
        <dbReference type="EMBL" id="GFP90907.1"/>
    </source>
</evidence>
<evidence type="ECO:0000256" key="1">
    <source>
        <dbReference type="ARBA" id="ARBA00004123"/>
    </source>
</evidence>
<evidence type="ECO:0000313" key="7">
    <source>
        <dbReference type="Proteomes" id="UP000653305"/>
    </source>
</evidence>
<feature type="compositionally biased region" description="Basic and acidic residues" evidence="5">
    <location>
        <begin position="172"/>
        <end position="184"/>
    </location>
</feature>
<reference evidence="6" key="1">
    <citation type="submission" date="2020-07" db="EMBL/GenBank/DDBJ databases">
        <title>Ethylene signaling mediates host invasion by parasitic plants.</title>
        <authorList>
            <person name="Yoshida S."/>
        </authorList>
    </citation>
    <scope>NUCLEOTIDE SEQUENCE</scope>
    <source>
        <strain evidence="6">Okayama</strain>
    </source>
</reference>
<feature type="compositionally biased region" description="Acidic residues" evidence="5">
    <location>
        <begin position="234"/>
        <end position="243"/>
    </location>
</feature>
<dbReference type="Proteomes" id="UP000653305">
    <property type="component" value="Unassembled WGS sequence"/>
</dbReference>
<comment type="subcellular location">
    <subcellularLocation>
        <location evidence="1">Nucleus</location>
    </subcellularLocation>
</comment>
<dbReference type="GO" id="GO:0006271">
    <property type="term" value="P:DNA strand elongation involved in DNA replication"/>
    <property type="evidence" value="ECO:0007669"/>
    <property type="project" value="TreeGrafter"/>
</dbReference>
<dbReference type="FunFam" id="3.90.1030.20:FF:000002">
    <property type="entry name" value="DNA polymerase delta subunit"/>
    <property type="match status" value="1"/>
</dbReference>
<dbReference type="AlphaFoldDB" id="A0A830BSN4"/>
<comment type="caution">
    <text evidence="6">The sequence shown here is derived from an EMBL/GenBank/DDBJ whole genome shotgun (WGS) entry which is preliminary data.</text>
</comment>
<dbReference type="InterPro" id="IPR041913">
    <property type="entry name" value="POLD3_sf"/>
</dbReference>
<protein>
    <recommendedName>
        <fullName evidence="2">DNA polymerase delta subunit 3</fullName>
    </recommendedName>
</protein>
<accession>A0A830BSN4</accession>
<name>A0A830BSN4_9LAMI</name>
<dbReference type="EMBL" id="BMAC01000229">
    <property type="protein sequence ID" value="GFP90907.1"/>
    <property type="molecule type" value="Genomic_DNA"/>
</dbReference>
<sequence length="515" mass="56541">MAEIETLGILDEVQSIVSDNLQVVSYKWLSRKFLVSSNAAKRLLQEFVEKYGDGLEVIYSLSGWLKSNPLTYHIRLVSKDKLSVYSVQACLPKDSATLWNHEFIQAEDLFKQPLSVDNCLQDNRFCGVSNSFVKRAAPLGTGTVSGASTSYSARQTIPIPKPQQSVNSAKTVKIESHVKQDREQGGQLAANKEKDPQLPPNNKKGKTDKNSSGSGGGALASIAEAQICARESVEDGSSDEDGQEFNVKRASNGESSRKRRVVFDYSDEEDEYQDAVNLASPDPPKKTTPCLKDGSSAFGLECKLSFEKEIKPETKEVKKEDDVKANQDSGEKVLGSGLNIGKKTESITSDKTPITEVVWEGEEPDAKSENNNAAKVAENNTANNAINRPPVVRKSPAVTTGQSNQAGKAGNKKAGNKDPKQGNIMSFFKKDSGVSISHFNKFYGSNVCVVSRINLLLFRWSMGLNGAIMRNHSSINITSVATQTRKKKKDHLLIPEILRLGIFYQVFRLAQDILW</sequence>
<keyword evidence="3" id="KW-0235">DNA replication</keyword>
<feature type="region of interest" description="Disordered" evidence="5">
    <location>
        <begin position="314"/>
        <end position="337"/>
    </location>
</feature>
<dbReference type="GO" id="GO:0003887">
    <property type="term" value="F:DNA-directed DNA polymerase activity"/>
    <property type="evidence" value="ECO:0007669"/>
    <property type="project" value="TreeGrafter"/>
</dbReference>
<keyword evidence="4" id="KW-0539">Nucleus</keyword>
<gene>
    <name evidence="6" type="ORF">PHJA_001234700</name>
</gene>
<feature type="region of interest" description="Disordered" evidence="5">
    <location>
        <begin position="386"/>
        <end position="422"/>
    </location>
</feature>
<feature type="compositionally biased region" description="Low complexity" evidence="5">
    <location>
        <begin position="404"/>
        <end position="413"/>
    </location>
</feature>